<reference evidence="8" key="1">
    <citation type="submission" date="2020-12" db="EMBL/GenBank/DDBJ databases">
        <title>Metabolic potential, ecology and presence of endohyphal bacteria is reflected in genomic diversity of Mucoromycotina.</title>
        <authorList>
            <person name="Muszewska A."/>
            <person name="Okrasinska A."/>
            <person name="Steczkiewicz K."/>
            <person name="Drgas O."/>
            <person name="Orlowska M."/>
            <person name="Perlinska-Lenart U."/>
            <person name="Aleksandrzak-Piekarczyk T."/>
            <person name="Szatraj K."/>
            <person name="Zielenkiewicz U."/>
            <person name="Pilsyk S."/>
            <person name="Malc E."/>
            <person name="Mieczkowski P."/>
            <person name="Kruszewska J.S."/>
            <person name="Biernat P."/>
            <person name="Pawlowska J."/>
        </authorList>
    </citation>
    <scope>NUCLEOTIDE SEQUENCE</scope>
    <source>
        <strain evidence="8">CBS 226.32</strain>
    </source>
</reference>
<dbReference type="Pfam" id="PF01565">
    <property type="entry name" value="FAD_binding_4"/>
    <property type="match status" value="1"/>
</dbReference>
<dbReference type="PANTHER" id="PTHR43716:SF1">
    <property type="entry name" value="D-2-HYDROXYGLUTARATE DEHYDROGENASE, MITOCHONDRIAL"/>
    <property type="match status" value="1"/>
</dbReference>
<dbReference type="InterPro" id="IPR051264">
    <property type="entry name" value="FAD-oxidored/transferase_4"/>
</dbReference>
<comment type="catalytic activity">
    <reaction evidence="6">
        <text>(R)-lactate + 2 Fe(III)-[cytochrome c] = 2 Fe(II)-[cytochrome c] + pyruvate + 2 H(+)</text>
        <dbReference type="Rhea" id="RHEA:13521"/>
        <dbReference type="Rhea" id="RHEA-COMP:10350"/>
        <dbReference type="Rhea" id="RHEA-COMP:14399"/>
        <dbReference type="ChEBI" id="CHEBI:15361"/>
        <dbReference type="ChEBI" id="CHEBI:15378"/>
        <dbReference type="ChEBI" id="CHEBI:16004"/>
        <dbReference type="ChEBI" id="CHEBI:29033"/>
        <dbReference type="ChEBI" id="CHEBI:29034"/>
        <dbReference type="EC" id="1.1.2.4"/>
    </reaction>
</comment>
<keyword evidence="4" id="KW-0274">FAD</keyword>
<evidence type="ECO:0000256" key="5">
    <source>
        <dbReference type="ARBA" id="ARBA00023002"/>
    </source>
</evidence>
<dbReference type="Gene3D" id="1.10.45.10">
    <property type="entry name" value="Vanillyl-alcohol Oxidase, Chain A, domain 4"/>
    <property type="match status" value="1"/>
</dbReference>
<comment type="caution">
    <text evidence="8">The sequence shown here is derived from an EMBL/GenBank/DDBJ whole genome shotgun (WGS) entry which is preliminary data.</text>
</comment>
<name>A0A8H7QVK0_9FUNG</name>
<dbReference type="Pfam" id="PF02913">
    <property type="entry name" value="FAD-oxidase_C"/>
    <property type="match status" value="1"/>
</dbReference>
<evidence type="ECO:0000256" key="1">
    <source>
        <dbReference type="ARBA" id="ARBA00001974"/>
    </source>
</evidence>
<dbReference type="GO" id="GO:0004458">
    <property type="term" value="F:D-lactate dehydrogenase (cytochrome) activity"/>
    <property type="evidence" value="ECO:0007669"/>
    <property type="project" value="UniProtKB-EC"/>
</dbReference>
<dbReference type="InterPro" id="IPR004113">
    <property type="entry name" value="FAD-bd_oxidored_4_C"/>
</dbReference>
<dbReference type="FunFam" id="3.30.465.10:FF:000001">
    <property type="entry name" value="D-2-hydroxyglutarate dehydrogenase, mitochondrial"/>
    <property type="match status" value="1"/>
</dbReference>
<dbReference type="InterPro" id="IPR016164">
    <property type="entry name" value="FAD-linked_Oxase-like_C"/>
</dbReference>
<dbReference type="InterPro" id="IPR036318">
    <property type="entry name" value="FAD-bd_PCMH-like_sf"/>
</dbReference>
<dbReference type="Gene3D" id="3.30.70.2740">
    <property type="match status" value="1"/>
</dbReference>
<sequence>MSHGGFKVTELTSDKLDRVQRNPTFGKITIDDINYFKSILPPTSVLEKDTCPEDLYLKYTTDWYNVFRANPAVILLPETTYQVSQILKHCNQRYLAVVPQSGNTSAAGGSVPVFDEIIVSTHRLNKIRSFDPLRGDLICEAGCILQDLDNYLVERGYQIPLDLPARHICRIGGNIATNAGGIRQMRFGNLHGSVMGLEVVLPDGTILDNLTTLKKDNTGYHLKNLFIGSEGTLGIVTGISITTARIRHGVNVFLLGFDKFEDVVQTYALAKKELPETLSAFEVFDNDSVNVVRQQNYQDPAGTPFPIQDSHHVYVIIETAGKEARFEDKKADNFLVLLHEQNLIKDGAIARTAADRAMFWSWRTKLPRAIVQTGPSSIHFDISLPLPLLYKLVEETRAWATAEGLIPNNILAVYGYGHVGDGNLHLTIPAMRDDQKLTEKIDRFVYEWTARYHGSMSGEHGVGLMKAPYLAFSKSVTMIDSMRKIKNLFDPNQIMNPYKLFPSKEQEEEGEVIRNMTSVYPSLPVPLCNYT</sequence>
<dbReference type="SUPFAM" id="SSF56176">
    <property type="entry name" value="FAD-binding/transporter-associated domain-like"/>
    <property type="match status" value="1"/>
</dbReference>
<protein>
    <recommendedName>
        <fullName evidence="7">FAD-binding PCMH-type domain-containing protein</fullName>
    </recommendedName>
</protein>
<proteinExistence type="inferred from homology"/>
<dbReference type="Gene3D" id="3.30.465.10">
    <property type="match status" value="1"/>
</dbReference>
<dbReference type="Gene3D" id="3.30.70.2190">
    <property type="match status" value="1"/>
</dbReference>
<dbReference type="GO" id="GO:0005739">
    <property type="term" value="C:mitochondrion"/>
    <property type="evidence" value="ECO:0007669"/>
    <property type="project" value="TreeGrafter"/>
</dbReference>
<dbReference type="OrthoDB" id="5332616at2759"/>
<dbReference type="InterPro" id="IPR016171">
    <property type="entry name" value="Vanillyl_alc_oxidase_C-sub2"/>
</dbReference>
<dbReference type="Proteomes" id="UP000650833">
    <property type="component" value="Unassembled WGS sequence"/>
</dbReference>
<evidence type="ECO:0000256" key="6">
    <source>
        <dbReference type="ARBA" id="ARBA00051436"/>
    </source>
</evidence>
<evidence type="ECO:0000313" key="8">
    <source>
        <dbReference type="EMBL" id="KAG2199045.1"/>
    </source>
</evidence>
<dbReference type="AlphaFoldDB" id="A0A8H7QVK0"/>
<dbReference type="EMBL" id="JAEPRC010000367">
    <property type="protein sequence ID" value="KAG2199045.1"/>
    <property type="molecule type" value="Genomic_DNA"/>
</dbReference>
<dbReference type="SUPFAM" id="SSF55103">
    <property type="entry name" value="FAD-linked oxidases, C-terminal domain"/>
    <property type="match status" value="1"/>
</dbReference>
<comment type="similarity">
    <text evidence="2">Belongs to the FAD-binding oxidoreductase/transferase type 4 family.</text>
</comment>
<keyword evidence="5" id="KW-0560">Oxidoreductase</keyword>
<dbReference type="PROSITE" id="PS51387">
    <property type="entry name" value="FAD_PCMH"/>
    <property type="match status" value="1"/>
</dbReference>
<organism evidence="8 9">
    <name type="scientific">Mucor plumbeus</name>
    <dbReference type="NCBI Taxonomy" id="97098"/>
    <lineage>
        <taxon>Eukaryota</taxon>
        <taxon>Fungi</taxon>
        <taxon>Fungi incertae sedis</taxon>
        <taxon>Mucoromycota</taxon>
        <taxon>Mucoromycotina</taxon>
        <taxon>Mucoromycetes</taxon>
        <taxon>Mucorales</taxon>
        <taxon>Mucorineae</taxon>
        <taxon>Mucoraceae</taxon>
        <taxon>Mucor</taxon>
    </lineage>
</organism>
<keyword evidence="9" id="KW-1185">Reference proteome</keyword>
<evidence type="ECO:0000259" key="7">
    <source>
        <dbReference type="PROSITE" id="PS51387"/>
    </source>
</evidence>
<dbReference type="Gene3D" id="3.30.43.10">
    <property type="entry name" value="Uridine Diphospho-n-acetylenolpyruvylglucosamine Reductase, domain 2"/>
    <property type="match status" value="1"/>
</dbReference>
<dbReference type="PANTHER" id="PTHR43716">
    <property type="entry name" value="D-2-HYDROXYGLUTARATE DEHYDROGENASE, MITOCHONDRIAL"/>
    <property type="match status" value="1"/>
</dbReference>
<keyword evidence="3" id="KW-0285">Flavoprotein</keyword>
<dbReference type="GO" id="GO:0071949">
    <property type="term" value="F:FAD binding"/>
    <property type="evidence" value="ECO:0007669"/>
    <property type="project" value="InterPro"/>
</dbReference>
<dbReference type="FunFam" id="1.10.45.10:FF:000001">
    <property type="entry name" value="D-lactate dehydrogenase mitochondrial"/>
    <property type="match status" value="1"/>
</dbReference>
<feature type="domain" description="FAD-binding PCMH-type" evidence="7">
    <location>
        <begin position="67"/>
        <end position="246"/>
    </location>
</feature>
<evidence type="ECO:0000256" key="2">
    <source>
        <dbReference type="ARBA" id="ARBA00008000"/>
    </source>
</evidence>
<evidence type="ECO:0000313" key="9">
    <source>
        <dbReference type="Proteomes" id="UP000650833"/>
    </source>
</evidence>
<evidence type="ECO:0000256" key="3">
    <source>
        <dbReference type="ARBA" id="ARBA00022630"/>
    </source>
</evidence>
<accession>A0A8H7QVK0</accession>
<gene>
    <name evidence="8" type="ORF">INT46_001842</name>
</gene>
<dbReference type="InterPro" id="IPR006094">
    <property type="entry name" value="Oxid_FAD_bind_N"/>
</dbReference>
<dbReference type="FunFam" id="3.30.70.2190:FF:000001">
    <property type="entry name" value="D-2-hydroxyglutarate dehydrogenase mitochondrial"/>
    <property type="match status" value="1"/>
</dbReference>
<dbReference type="InterPro" id="IPR016166">
    <property type="entry name" value="FAD-bd_PCMH"/>
</dbReference>
<dbReference type="InterPro" id="IPR016169">
    <property type="entry name" value="FAD-bd_PCMH_sub2"/>
</dbReference>
<dbReference type="InterPro" id="IPR016167">
    <property type="entry name" value="FAD-bd_PCMH_sub1"/>
</dbReference>
<comment type="cofactor">
    <cofactor evidence="1">
        <name>FAD</name>
        <dbReference type="ChEBI" id="CHEBI:57692"/>
    </cofactor>
</comment>
<evidence type="ECO:0000256" key="4">
    <source>
        <dbReference type="ARBA" id="ARBA00022827"/>
    </source>
</evidence>